<reference evidence="2" key="2">
    <citation type="journal article" date="2015" name="Fish Shellfish Immunol.">
        <title>Early steps in the European eel (Anguilla anguilla)-Vibrio vulnificus interaction in the gills: Role of the RtxA13 toxin.</title>
        <authorList>
            <person name="Callol A."/>
            <person name="Pajuelo D."/>
            <person name="Ebbesson L."/>
            <person name="Teles M."/>
            <person name="MacKenzie S."/>
            <person name="Amaro C."/>
        </authorList>
    </citation>
    <scope>NUCLEOTIDE SEQUENCE</scope>
</reference>
<keyword evidence="1" id="KW-1133">Transmembrane helix</keyword>
<organism evidence="2">
    <name type="scientific">Anguilla anguilla</name>
    <name type="common">European freshwater eel</name>
    <name type="synonym">Muraena anguilla</name>
    <dbReference type="NCBI Taxonomy" id="7936"/>
    <lineage>
        <taxon>Eukaryota</taxon>
        <taxon>Metazoa</taxon>
        <taxon>Chordata</taxon>
        <taxon>Craniata</taxon>
        <taxon>Vertebrata</taxon>
        <taxon>Euteleostomi</taxon>
        <taxon>Actinopterygii</taxon>
        <taxon>Neopterygii</taxon>
        <taxon>Teleostei</taxon>
        <taxon>Anguilliformes</taxon>
        <taxon>Anguillidae</taxon>
        <taxon>Anguilla</taxon>
    </lineage>
</organism>
<accession>A0A0E9WZU8</accession>
<sequence>MLLIFQCCDWSKTFSTKNPITQMSHIIALLHTVHCGVSQQCFPSCTCHTAPFYGEILLTREYLFIFYFFAFYCGTFKLWNI</sequence>
<evidence type="ECO:0000313" key="2">
    <source>
        <dbReference type="EMBL" id="JAH95854.1"/>
    </source>
</evidence>
<dbReference type="EMBL" id="GBXM01012723">
    <property type="protein sequence ID" value="JAH95854.1"/>
    <property type="molecule type" value="Transcribed_RNA"/>
</dbReference>
<name>A0A0E9WZU8_ANGAN</name>
<keyword evidence="1" id="KW-0812">Transmembrane</keyword>
<protein>
    <submittedName>
        <fullName evidence="2">Uncharacterized protein</fullName>
    </submittedName>
</protein>
<dbReference type="AlphaFoldDB" id="A0A0E9WZU8"/>
<reference evidence="2" key="1">
    <citation type="submission" date="2014-11" db="EMBL/GenBank/DDBJ databases">
        <authorList>
            <person name="Amaro Gonzalez C."/>
        </authorList>
    </citation>
    <scope>NUCLEOTIDE SEQUENCE</scope>
</reference>
<feature type="transmembrane region" description="Helical" evidence="1">
    <location>
        <begin position="62"/>
        <end position="79"/>
    </location>
</feature>
<evidence type="ECO:0000256" key="1">
    <source>
        <dbReference type="SAM" id="Phobius"/>
    </source>
</evidence>
<proteinExistence type="predicted"/>
<keyword evidence="1" id="KW-0472">Membrane</keyword>